<evidence type="ECO:0000256" key="1">
    <source>
        <dbReference type="SAM" id="MobiDB-lite"/>
    </source>
</evidence>
<feature type="chain" id="PRO_5038426293" evidence="3">
    <location>
        <begin position="24"/>
        <end position="472"/>
    </location>
</feature>
<feature type="transmembrane region" description="Helical" evidence="2">
    <location>
        <begin position="415"/>
        <end position="441"/>
    </location>
</feature>
<name>A0A9D4R1V1_DREPO</name>
<feature type="region of interest" description="Disordered" evidence="1">
    <location>
        <begin position="447"/>
        <end position="472"/>
    </location>
</feature>
<organism evidence="4 5">
    <name type="scientific">Dreissena polymorpha</name>
    <name type="common">Zebra mussel</name>
    <name type="synonym">Mytilus polymorpha</name>
    <dbReference type="NCBI Taxonomy" id="45954"/>
    <lineage>
        <taxon>Eukaryota</taxon>
        <taxon>Metazoa</taxon>
        <taxon>Spiralia</taxon>
        <taxon>Lophotrochozoa</taxon>
        <taxon>Mollusca</taxon>
        <taxon>Bivalvia</taxon>
        <taxon>Autobranchia</taxon>
        <taxon>Heteroconchia</taxon>
        <taxon>Euheterodonta</taxon>
        <taxon>Imparidentia</taxon>
        <taxon>Neoheterodontei</taxon>
        <taxon>Myida</taxon>
        <taxon>Dreissenoidea</taxon>
        <taxon>Dreissenidae</taxon>
        <taxon>Dreissena</taxon>
    </lineage>
</organism>
<feature type="signal peptide" evidence="3">
    <location>
        <begin position="1"/>
        <end position="23"/>
    </location>
</feature>
<gene>
    <name evidence="4" type="ORF">DPMN_094321</name>
</gene>
<evidence type="ECO:0000256" key="3">
    <source>
        <dbReference type="SAM" id="SignalP"/>
    </source>
</evidence>
<comment type="caution">
    <text evidence="4">The sequence shown here is derived from an EMBL/GenBank/DDBJ whole genome shotgun (WGS) entry which is preliminary data.</text>
</comment>
<evidence type="ECO:0000313" key="4">
    <source>
        <dbReference type="EMBL" id="KAH3851834.1"/>
    </source>
</evidence>
<keyword evidence="2" id="KW-0472">Membrane</keyword>
<dbReference type="OrthoDB" id="6101816at2759"/>
<reference evidence="4" key="1">
    <citation type="journal article" date="2019" name="bioRxiv">
        <title>The Genome of the Zebra Mussel, Dreissena polymorpha: A Resource for Invasive Species Research.</title>
        <authorList>
            <person name="McCartney M.A."/>
            <person name="Auch B."/>
            <person name="Kono T."/>
            <person name="Mallez S."/>
            <person name="Zhang Y."/>
            <person name="Obille A."/>
            <person name="Becker A."/>
            <person name="Abrahante J.E."/>
            <person name="Garbe J."/>
            <person name="Badalamenti J.P."/>
            <person name="Herman A."/>
            <person name="Mangelson H."/>
            <person name="Liachko I."/>
            <person name="Sullivan S."/>
            <person name="Sone E.D."/>
            <person name="Koren S."/>
            <person name="Silverstein K.A.T."/>
            <person name="Beckman K.B."/>
            <person name="Gohl D.M."/>
        </authorList>
    </citation>
    <scope>NUCLEOTIDE SEQUENCE</scope>
    <source>
        <strain evidence="4">Duluth1</strain>
        <tissue evidence="4">Whole animal</tissue>
    </source>
</reference>
<keyword evidence="2" id="KW-1133">Transmembrane helix</keyword>
<accession>A0A9D4R1V1</accession>
<keyword evidence="5" id="KW-1185">Reference proteome</keyword>
<evidence type="ECO:0000256" key="2">
    <source>
        <dbReference type="SAM" id="Phobius"/>
    </source>
</evidence>
<protein>
    <submittedName>
        <fullName evidence="4">Uncharacterized protein</fullName>
    </submittedName>
</protein>
<dbReference type="AlphaFoldDB" id="A0A9D4R1V1"/>
<dbReference type="Proteomes" id="UP000828390">
    <property type="component" value="Unassembled WGS sequence"/>
</dbReference>
<sequence>MMLDERSLVLTALLITLSMEVKCQQLYSSGVQWMPTGNGNELQIYSHLSWQQFNIGTCILPACLTAYKLTNKSALTFGRLSGYKWTCAKGCSTSLTVSGFDGVYFTEVKNYTGAMWEAGDETKAFNFGATVTSEIELELSFQNGSTPYQTMLSERAMLTLATRNDTNRTNMSPSLVVFPMYSVPLGCSITINLHPYDGDGDFVTCRLTHPLPGCKLNQDSCTLTMSATGANGYVVDGIYSGEVIAEDYNEEKVTLSKGGNSVISKGPFSRVPIMISVHVTASPVSSTCLDSPRLKPVSEPVISIQPLDVMSRVIESYTASTVFLTVGRQGSTFDKMTPSGVNVTLTSTDVGVYRTCAMGYNQEGVPGESMCYTILVGDTDDCARNLCTSRPGGTCHDFYNHYTCDYPTPDSKSKIGLIVGATVGALCVVGGAVALSIYMYTRNHKRQRESKIQPDPPGEAPDTAALQIQTKT</sequence>
<dbReference type="EMBL" id="JAIWYP010000003">
    <property type="protein sequence ID" value="KAH3851834.1"/>
    <property type="molecule type" value="Genomic_DNA"/>
</dbReference>
<keyword evidence="3" id="KW-0732">Signal</keyword>
<proteinExistence type="predicted"/>
<keyword evidence="2" id="KW-0812">Transmembrane</keyword>
<reference evidence="4" key="2">
    <citation type="submission" date="2020-11" db="EMBL/GenBank/DDBJ databases">
        <authorList>
            <person name="McCartney M.A."/>
            <person name="Auch B."/>
            <person name="Kono T."/>
            <person name="Mallez S."/>
            <person name="Becker A."/>
            <person name="Gohl D.M."/>
            <person name="Silverstein K.A.T."/>
            <person name="Koren S."/>
            <person name="Bechman K.B."/>
            <person name="Herman A."/>
            <person name="Abrahante J.E."/>
            <person name="Garbe J."/>
        </authorList>
    </citation>
    <scope>NUCLEOTIDE SEQUENCE</scope>
    <source>
        <strain evidence="4">Duluth1</strain>
        <tissue evidence="4">Whole animal</tissue>
    </source>
</reference>
<evidence type="ECO:0000313" key="5">
    <source>
        <dbReference type="Proteomes" id="UP000828390"/>
    </source>
</evidence>